<name>A0A4Y9LLP6_9BRAD</name>
<dbReference type="Proteomes" id="UP000297966">
    <property type="component" value="Unassembled WGS sequence"/>
</dbReference>
<dbReference type="EMBL" id="SPQT01000018">
    <property type="protein sequence ID" value="TFV44500.1"/>
    <property type="molecule type" value="Genomic_DNA"/>
</dbReference>
<dbReference type="AlphaFoldDB" id="A0A4Y9LLP6"/>
<sequence>MTAGRRAEFSAFVLDFLDFIEEKIREALQDESSGPAAIGEAAGRVPVLRDRLRENDVVATQFVLVLGNVIEQRWAAEWWDGFAKMDRAEFEVAAPDLVGPRGRLAVLRKVAAADGS</sequence>
<accession>A0A4Y9LLP6</accession>
<dbReference type="RefSeq" id="WP_135176841.1">
    <property type="nucleotide sequence ID" value="NZ_SPQT01000018.1"/>
</dbReference>
<reference evidence="1 2" key="1">
    <citation type="submission" date="2019-03" db="EMBL/GenBank/DDBJ databases">
        <title>Bradyrhizobium diversity isolated from nodules of Chamaecrista fasciculata.</title>
        <authorList>
            <person name="Klepa M.S."/>
            <person name="Urquiaga M.O."/>
            <person name="Hungria M."/>
            <person name="Delamuta J.R."/>
        </authorList>
    </citation>
    <scope>NUCLEOTIDE SEQUENCE [LARGE SCALE GENOMIC DNA]</scope>
    <source>
        <strain evidence="1 2">CNPSo 3448</strain>
    </source>
</reference>
<organism evidence="1 2">
    <name type="scientific">Bradyrhizobium niftali</name>
    <dbReference type="NCBI Taxonomy" id="2560055"/>
    <lineage>
        <taxon>Bacteria</taxon>
        <taxon>Pseudomonadati</taxon>
        <taxon>Pseudomonadota</taxon>
        <taxon>Alphaproteobacteria</taxon>
        <taxon>Hyphomicrobiales</taxon>
        <taxon>Nitrobacteraceae</taxon>
        <taxon>Bradyrhizobium</taxon>
    </lineage>
</organism>
<keyword evidence="2" id="KW-1185">Reference proteome</keyword>
<dbReference type="OrthoDB" id="8255783at2"/>
<evidence type="ECO:0000313" key="1">
    <source>
        <dbReference type="EMBL" id="TFV44500.1"/>
    </source>
</evidence>
<comment type="caution">
    <text evidence="1">The sequence shown here is derived from an EMBL/GenBank/DDBJ whole genome shotgun (WGS) entry which is preliminary data.</text>
</comment>
<gene>
    <name evidence="1" type="ORF">E4K65_27870</name>
</gene>
<proteinExistence type="predicted"/>
<evidence type="ECO:0000313" key="2">
    <source>
        <dbReference type="Proteomes" id="UP000297966"/>
    </source>
</evidence>
<protein>
    <submittedName>
        <fullName evidence="1">Uncharacterized protein</fullName>
    </submittedName>
</protein>